<keyword evidence="4 9" id="KW-0210">Decarboxylase</keyword>
<evidence type="ECO:0000256" key="6">
    <source>
        <dbReference type="ARBA" id="ARBA00023239"/>
    </source>
</evidence>
<feature type="active site" description="For OMPdecase activity" evidence="10">
    <location>
        <position position="65"/>
    </location>
</feature>
<comment type="similarity">
    <text evidence="8 9">Belongs to the OMP decarboxylase family. Type 1 subfamily.</text>
</comment>
<accession>A0A285C122</accession>
<dbReference type="NCBIfam" id="NF001273">
    <property type="entry name" value="PRK00230.1"/>
    <property type="match status" value="1"/>
</dbReference>
<evidence type="ECO:0000256" key="1">
    <source>
        <dbReference type="ARBA" id="ARBA00002356"/>
    </source>
</evidence>
<evidence type="ECO:0000256" key="7">
    <source>
        <dbReference type="ARBA" id="ARBA00049157"/>
    </source>
</evidence>
<dbReference type="Proteomes" id="UP000242498">
    <property type="component" value="Chromosome I"/>
</dbReference>
<feature type="domain" description="Orotidine 5'-phosphate decarboxylase" evidence="13">
    <location>
        <begin position="5"/>
        <end position="224"/>
    </location>
</feature>
<dbReference type="Pfam" id="PF00215">
    <property type="entry name" value="OMPdecase"/>
    <property type="match status" value="1"/>
</dbReference>
<dbReference type="UniPathway" id="UPA00070">
    <property type="reaction ID" value="UER00120"/>
</dbReference>
<dbReference type="NCBIfam" id="NF010386">
    <property type="entry name" value="PRK13813.1"/>
    <property type="match status" value="1"/>
</dbReference>
<feature type="active site" description="Proton donor" evidence="9">
    <location>
        <position position="62"/>
    </location>
</feature>
<protein>
    <recommendedName>
        <fullName evidence="9">Orotidine 5'-phosphate decarboxylase</fullName>
        <ecNumber evidence="9">4.1.1.23</ecNumber>
    </recommendedName>
    <alternativeName>
        <fullName evidence="9">OMP decarboxylase</fullName>
        <shortName evidence="9">OMPDCase</shortName>
        <shortName evidence="9">OMPdecase</shortName>
    </alternativeName>
</protein>
<dbReference type="GO" id="GO:0004590">
    <property type="term" value="F:orotidine-5'-phosphate decarboxylase activity"/>
    <property type="evidence" value="ECO:0007669"/>
    <property type="project" value="UniProtKB-UniRule"/>
</dbReference>
<comment type="subunit">
    <text evidence="3 9">Homodimer.</text>
</comment>
<feature type="binding site" evidence="9 11">
    <location>
        <position position="208"/>
    </location>
    <ligand>
        <name>substrate</name>
    </ligand>
</feature>
<feature type="binding site" evidence="9">
    <location>
        <begin position="60"/>
        <end position="69"/>
    </location>
    <ligand>
        <name>substrate</name>
    </ligand>
</feature>
<evidence type="ECO:0000256" key="4">
    <source>
        <dbReference type="ARBA" id="ARBA00022793"/>
    </source>
</evidence>
<feature type="binding site" evidence="9 11">
    <location>
        <position position="178"/>
    </location>
    <ligand>
        <name>substrate</name>
    </ligand>
</feature>
<name>A0A285C122_9PROT</name>
<evidence type="ECO:0000256" key="8">
    <source>
        <dbReference type="ARBA" id="ARBA00061012"/>
    </source>
</evidence>
<dbReference type="PROSITE" id="PS00156">
    <property type="entry name" value="OMPDECASE"/>
    <property type="match status" value="1"/>
</dbReference>
<evidence type="ECO:0000256" key="12">
    <source>
        <dbReference type="RuleBase" id="RU000512"/>
    </source>
</evidence>
<dbReference type="InterPro" id="IPR014732">
    <property type="entry name" value="OMPdecase"/>
</dbReference>
<evidence type="ECO:0000256" key="11">
    <source>
        <dbReference type="PIRSR" id="PIRSR614732-2"/>
    </source>
</evidence>
<dbReference type="FunFam" id="3.20.20.70:FF:000015">
    <property type="entry name" value="Orotidine 5'-phosphate decarboxylase"/>
    <property type="match status" value="1"/>
</dbReference>
<dbReference type="SMART" id="SM00934">
    <property type="entry name" value="OMPdecase"/>
    <property type="match status" value="1"/>
</dbReference>
<dbReference type="RefSeq" id="WP_096293395.1">
    <property type="nucleotide sequence ID" value="NZ_LT907782.1"/>
</dbReference>
<keyword evidence="5 9" id="KW-0665">Pyrimidine biosynthesis</keyword>
<dbReference type="Gene3D" id="3.20.20.70">
    <property type="entry name" value="Aldolase class I"/>
    <property type="match status" value="1"/>
</dbReference>
<feature type="active site" description="For OMPdecase activity" evidence="10">
    <location>
        <position position="62"/>
    </location>
</feature>
<dbReference type="AlphaFoldDB" id="A0A285C122"/>
<feature type="binding site" evidence="9 11">
    <location>
        <position position="11"/>
    </location>
    <ligand>
        <name>substrate</name>
    </ligand>
</feature>
<organism evidence="14 15">
    <name type="scientific">Nitrosomonas ureae</name>
    <dbReference type="NCBI Taxonomy" id="44577"/>
    <lineage>
        <taxon>Bacteria</taxon>
        <taxon>Pseudomonadati</taxon>
        <taxon>Pseudomonadota</taxon>
        <taxon>Betaproteobacteria</taxon>
        <taxon>Nitrosomonadales</taxon>
        <taxon>Nitrosomonadaceae</taxon>
        <taxon>Nitrosomonas</taxon>
    </lineage>
</organism>
<feature type="binding site" evidence="9 11">
    <location>
        <position position="117"/>
    </location>
    <ligand>
        <name>substrate</name>
    </ligand>
</feature>
<dbReference type="InterPro" id="IPR018089">
    <property type="entry name" value="OMPdecase_AS"/>
</dbReference>
<evidence type="ECO:0000259" key="13">
    <source>
        <dbReference type="SMART" id="SM00934"/>
    </source>
</evidence>
<feature type="binding site" evidence="9 11">
    <location>
        <position position="33"/>
    </location>
    <ligand>
        <name>substrate</name>
    </ligand>
</feature>
<feature type="active site" description="For OMPdecase activity" evidence="10">
    <location>
        <position position="60"/>
    </location>
</feature>
<evidence type="ECO:0000256" key="3">
    <source>
        <dbReference type="ARBA" id="ARBA00011738"/>
    </source>
</evidence>
<evidence type="ECO:0000313" key="14">
    <source>
        <dbReference type="EMBL" id="SNX60733.1"/>
    </source>
</evidence>
<dbReference type="OrthoDB" id="9806203at2"/>
<feature type="binding site" evidence="9 11">
    <location>
        <position position="188"/>
    </location>
    <ligand>
        <name>substrate</name>
    </ligand>
</feature>
<dbReference type="EC" id="4.1.1.23" evidence="9"/>
<dbReference type="GO" id="GO:0006207">
    <property type="term" value="P:'de novo' pyrimidine nucleobase biosynthetic process"/>
    <property type="evidence" value="ECO:0007669"/>
    <property type="project" value="InterPro"/>
</dbReference>
<evidence type="ECO:0000313" key="15">
    <source>
        <dbReference type="Proteomes" id="UP000242498"/>
    </source>
</evidence>
<dbReference type="SUPFAM" id="SSF51366">
    <property type="entry name" value="Ribulose-phoshate binding barrel"/>
    <property type="match status" value="1"/>
</dbReference>
<comment type="pathway">
    <text evidence="2 9 12">Pyrimidine metabolism; UMP biosynthesis via de novo pathway; UMP from orotate: step 2/2.</text>
</comment>
<gene>
    <name evidence="9" type="primary">pyrF</name>
    <name evidence="14" type="ORF">SAMN06296273_2204</name>
</gene>
<comment type="catalytic activity">
    <reaction evidence="7 9 12">
        <text>orotidine 5'-phosphate + H(+) = UMP + CO2</text>
        <dbReference type="Rhea" id="RHEA:11596"/>
        <dbReference type="ChEBI" id="CHEBI:15378"/>
        <dbReference type="ChEBI" id="CHEBI:16526"/>
        <dbReference type="ChEBI" id="CHEBI:57538"/>
        <dbReference type="ChEBI" id="CHEBI:57865"/>
        <dbReference type="EC" id="4.1.1.23"/>
    </reaction>
</comment>
<comment type="function">
    <text evidence="1 9">Catalyzes the decarboxylation of orotidine 5'-monophosphate (OMP) to uridine 5'-monophosphate (UMP).</text>
</comment>
<dbReference type="GO" id="GO:0044205">
    <property type="term" value="P:'de novo' UMP biosynthetic process"/>
    <property type="evidence" value="ECO:0007669"/>
    <property type="project" value="UniProtKB-UniRule"/>
</dbReference>
<dbReference type="InterPro" id="IPR013785">
    <property type="entry name" value="Aldolase_TIM"/>
</dbReference>
<feature type="binding site" evidence="9 11">
    <location>
        <position position="209"/>
    </location>
    <ligand>
        <name>substrate</name>
    </ligand>
</feature>
<evidence type="ECO:0000256" key="5">
    <source>
        <dbReference type="ARBA" id="ARBA00022975"/>
    </source>
</evidence>
<proteinExistence type="inferred from homology"/>
<sequence>MHEPRIIVALDFPDDKSALQLAHRLDPQLCRLKVGKELFTATGPHLIEQLMTKGFDVFLDLKFHDIPNTVAKACQAAAHLNVWMVNVHALGGRKMLQAARKAITPGTTKLIAVTLLTSMDQDDLADIGLAGQPAQIVDRLARLAFECELDGVVCSALEAAHLRQQLGERFCLVTPGIRPRNNDATDDQRRVTTPQQAIRNGADYLVIGRPIAQANDPLLACQQLNSEITAASNIRVEN</sequence>
<reference evidence="14 15" key="1">
    <citation type="submission" date="2017-08" db="EMBL/GenBank/DDBJ databases">
        <authorList>
            <person name="de Groot N.N."/>
        </authorList>
    </citation>
    <scope>NUCLEOTIDE SEQUENCE [LARGE SCALE GENOMIC DNA]</scope>
    <source>
        <strain evidence="14 15">Nm15</strain>
    </source>
</reference>
<evidence type="ECO:0000256" key="10">
    <source>
        <dbReference type="PIRSR" id="PIRSR614732-1"/>
    </source>
</evidence>
<dbReference type="PANTHER" id="PTHR32119">
    <property type="entry name" value="OROTIDINE 5'-PHOSPHATE DECARBOXYLASE"/>
    <property type="match status" value="1"/>
</dbReference>
<evidence type="ECO:0000256" key="2">
    <source>
        <dbReference type="ARBA" id="ARBA00004861"/>
    </source>
</evidence>
<dbReference type="InterPro" id="IPR001754">
    <property type="entry name" value="OMPdeCOase_dom"/>
</dbReference>
<dbReference type="InterPro" id="IPR011060">
    <property type="entry name" value="RibuloseP-bd_barrel"/>
</dbReference>
<dbReference type="HAMAP" id="MF_01200_B">
    <property type="entry name" value="OMPdecase_type1_B"/>
    <property type="match status" value="1"/>
</dbReference>
<dbReference type="NCBIfam" id="TIGR01740">
    <property type="entry name" value="pyrF"/>
    <property type="match status" value="1"/>
</dbReference>
<evidence type="ECO:0000256" key="9">
    <source>
        <dbReference type="HAMAP-Rule" id="MF_01200"/>
    </source>
</evidence>
<dbReference type="PANTHER" id="PTHR32119:SF2">
    <property type="entry name" value="OROTIDINE 5'-PHOSPHATE DECARBOXYLASE"/>
    <property type="match status" value="1"/>
</dbReference>
<dbReference type="InterPro" id="IPR047596">
    <property type="entry name" value="OMPdecase_bac"/>
</dbReference>
<dbReference type="GO" id="GO:0005829">
    <property type="term" value="C:cytosol"/>
    <property type="evidence" value="ECO:0007669"/>
    <property type="project" value="TreeGrafter"/>
</dbReference>
<dbReference type="EMBL" id="LT907782">
    <property type="protein sequence ID" value="SNX60733.1"/>
    <property type="molecule type" value="Genomic_DNA"/>
</dbReference>
<dbReference type="CDD" id="cd04725">
    <property type="entry name" value="OMP_decarboxylase_like"/>
    <property type="match status" value="1"/>
</dbReference>
<keyword evidence="6 9" id="KW-0456">Lyase</keyword>